<name>A0ABM9B147_9BACT</name>
<dbReference type="RefSeq" id="WP_238750894.1">
    <property type="nucleotide sequence ID" value="NZ_CAKLPZ010000002.1"/>
</dbReference>
<evidence type="ECO:0000256" key="1">
    <source>
        <dbReference type="SAM" id="Phobius"/>
    </source>
</evidence>
<dbReference type="InterPro" id="IPR010384">
    <property type="entry name" value="MtfA_fam"/>
</dbReference>
<organism evidence="2 3">
    <name type="scientific">Neolewinella maritima</name>
    <dbReference type="NCBI Taxonomy" id="1383882"/>
    <lineage>
        <taxon>Bacteria</taxon>
        <taxon>Pseudomonadati</taxon>
        <taxon>Bacteroidota</taxon>
        <taxon>Saprospiria</taxon>
        <taxon>Saprospirales</taxon>
        <taxon>Lewinellaceae</taxon>
        <taxon>Neolewinella</taxon>
    </lineage>
</organism>
<dbReference type="Proteomes" id="UP000837803">
    <property type="component" value="Unassembled WGS sequence"/>
</dbReference>
<dbReference type="Gene3D" id="1.10.472.150">
    <property type="entry name" value="Glucose-regulated metallo-peptidase M90, N-terminal domain"/>
    <property type="match status" value="1"/>
</dbReference>
<gene>
    <name evidence="2" type="ORF">LEM8419_01959</name>
</gene>
<evidence type="ECO:0000313" key="3">
    <source>
        <dbReference type="Proteomes" id="UP000837803"/>
    </source>
</evidence>
<proteinExistence type="predicted"/>
<evidence type="ECO:0008006" key="4">
    <source>
        <dbReference type="Google" id="ProtNLM"/>
    </source>
</evidence>
<sequence>MVKGFAALRGSPKIQHIPSVRRTNAYNSPPIDPVRAIYLAAGCLLLLGLVLTWQTDTPYSWLLVLPAIAAAGAYTLAPQIRWRYWKTHPPDLPPALAPLLDRFPLYRALDLAGKREFRRRAFLIRENTEFTGMAIETIPADVRLMVAASAATVTFYREEFLIPGFENVLFYKHQFPTPVHERLHASELYPADGAIIYTLNYLIRSVVEPRKYLQLGLYEYSRALMHTDPAVRTTIAAQQLDYGEIYQLSDFSEEALKGFIGLDELDLAAITYTLFHTHAADFAERYPERFTALRAAFPLRTID</sequence>
<dbReference type="EMBL" id="CAKLPZ010000002">
    <property type="protein sequence ID" value="CAH1000936.1"/>
    <property type="molecule type" value="Genomic_DNA"/>
</dbReference>
<feature type="transmembrane region" description="Helical" evidence="1">
    <location>
        <begin position="59"/>
        <end position="77"/>
    </location>
</feature>
<keyword evidence="1" id="KW-0472">Membrane</keyword>
<keyword evidence="3" id="KW-1185">Reference proteome</keyword>
<feature type="transmembrane region" description="Helical" evidence="1">
    <location>
        <begin position="36"/>
        <end position="53"/>
    </location>
</feature>
<reference evidence="2" key="1">
    <citation type="submission" date="2021-12" db="EMBL/GenBank/DDBJ databases">
        <authorList>
            <person name="Rodrigo-Torres L."/>
            <person name="Arahal R. D."/>
            <person name="Lucena T."/>
        </authorList>
    </citation>
    <scope>NUCLEOTIDE SEQUENCE</scope>
    <source>
        <strain evidence="2">CECT 8419</strain>
    </source>
</reference>
<evidence type="ECO:0000313" key="2">
    <source>
        <dbReference type="EMBL" id="CAH1000936.1"/>
    </source>
</evidence>
<protein>
    <recommendedName>
        <fullName evidence="4">DUF3137 domain-containing protein</fullName>
    </recommendedName>
</protein>
<dbReference type="InterPro" id="IPR042252">
    <property type="entry name" value="MtfA_N"/>
</dbReference>
<keyword evidence="1" id="KW-0812">Transmembrane</keyword>
<keyword evidence="1" id="KW-1133">Transmembrane helix</keyword>
<comment type="caution">
    <text evidence="2">The sequence shown here is derived from an EMBL/GenBank/DDBJ whole genome shotgun (WGS) entry which is preliminary data.</text>
</comment>
<dbReference type="Pfam" id="PF06167">
    <property type="entry name" value="Peptidase_M90"/>
    <property type="match status" value="1"/>
</dbReference>
<accession>A0ABM9B147</accession>